<dbReference type="KEGG" id="ahb:bsdtb5_15550"/>
<dbReference type="EC" id="3.4.11.-" evidence="10"/>
<dbReference type="PANTHER" id="PTHR28570">
    <property type="entry name" value="ASPARTYL AMINOPEPTIDASE"/>
    <property type="match status" value="1"/>
</dbReference>
<organism evidence="11 12">
    <name type="scientific">Anaeromicropila herbilytica</name>
    <dbReference type="NCBI Taxonomy" id="2785025"/>
    <lineage>
        <taxon>Bacteria</taxon>
        <taxon>Bacillati</taxon>
        <taxon>Bacillota</taxon>
        <taxon>Clostridia</taxon>
        <taxon>Lachnospirales</taxon>
        <taxon>Lachnospiraceae</taxon>
        <taxon>Anaeromicropila</taxon>
    </lineage>
</organism>
<dbReference type="NCBIfam" id="NF002759">
    <property type="entry name" value="PRK02813.1"/>
    <property type="match status" value="1"/>
</dbReference>
<dbReference type="GO" id="GO:0004177">
    <property type="term" value="F:aminopeptidase activity"/>
    <property type="evidence" value="ECO:0007669"/>
    <property type="project" value="UniProtKB-KW"/>
</dbReference>
<keyword evidence="8 9" id="KW-0482">Metalloprotease</keyword>
<dbReference type="PANTHER" id="PTHR28570:SF3">
    <property type="entry name" value="ASPARTYL AMINOPEPTIDASE"/>
    <property type="match status" value="1"/>
</dbReference>
<dbReference type="Proteomes" id="UP000595897">
    <property type="component" value="Chromosome"/>
</dbReference>
<accession>A0A7R7EKA5</accession>
<evidence type="ECO:0000256" key="4">
    <source>
        <dbReference type="ARBA" id="ARBA00022670"/>
    </source>
</evidence>
<proteinExistence type="inferred from homology"/>
<dbReference type="CDD" id="cd05658">
    <property type="entry name" value="M18_DAP"/>
    <property type="match status" value="1"/>
</dbReference>
<dbReference type="InterPro" id="IPR023358">
    <property type="entry name" value="Peptidase_M18_dom2"/>
</dbReference>
<evidence type="ECO:0000256" key="9">
    <source>
        <dbReference type="RuleBase" id="RU004386"/>
    </source>
</evidence>
<dbReference type="RefSeq" id="WP_271715494.1">
    <property type="nucleotide sequence ID" value="NZ_AP024169.1"/>
</dbReference>
<dbReference type="GO" id="GO:0005737">
    <property type="term" value="C:cytoplasm"/>
    <property type="evidence" value="ECO:0007669"/>
    <property type="project" value="UniProtKB-ARBA"/>
</dbReference>
<keyword evidence="7 9" id="KW-0862">Zinc</keyword>
<evidence type="ECO:0000256" key="5">
    <source>
        <dbReference type="ARBA" id="ARBA00022723"/>
    </source>
</evidence>
<comment type="similarity">
    <text evidence="2 9">Belongs to the peptidase M18 family.</text>
</comment>
<name>A0A7R7EKA5_9FIRM</name>
<dbReference type="PRINTS" id="PR00932">
    <property type="entry name" value="AMINO1PTASE"/>
</dbReference>
<dbReference type="GO" id="GO:0008237">
    <property type="term" value="F:metallopeptidase activity"/>
    <property type="evidence" value="ECO:0007669"/>
    <property type="project" value="UniProtKB-KW"/>
</dbReference>
<keyword evidence="12" id="KW-1185">Reference proteome</keyword>
<dbReference type="Gene3D" id="2.30.250.10">
    <property type="entry name" value="Aminopeptidase i, Domain 2"/>
    <property type="match status" value="1"/>
</dbReference>
<evidence type="ECO:0000313" key="11">
    <source>
        <dbReference type="EMBL" id="BCN30260.1"/>
    </source>
</evidence>
<dbReference type="Pfam" id="PF02127">
    <property type="entry name" value="Peptidase_M18"/>
    <property type="match status" value="1"/>
</dbReference>
<keyword evidence="5 9" id="KW-0479">Metal-binding</keyword>
<reference evidence="11 12" key="1">
    <citation type="submission" date="2020-11" db="EMBL/GenBank/DDBJ databases">
        <title>Draft genome sequencing of a Lachnospiraceae strain isolated from anoxic soil subjected to BSD treatment.</title>
        <authorList>
            <person name="Uek A."/>
            <person name="Tonouchi A."/>
        </authorList>
    </citation>
    <scope>NUCLEOTIDE SEQUENCE [LARGE SCALE GENOMIC DNA]</scope>
    <source>
        <strain evidence="11 12">TB5</strain>
    </source>
</reference>
<protein>
    <recommendedName>
        <fullName evidence="10">M18 family aminopeptidase</fullName>
        <ecNumber evidence="10">3.4.11.-</ecNumber>
    </recommendedName>
</protein>
<evidence type="ECO:0000256" key="8">
    <source>
        <dbReference type="ARBA" id="ARBA00023049"/>
    </source>
</evidence>
<dbReference type="GO" id="GO:0006508">
    <property type="term" value="P:proteolysis"/>
    <property type="evidence" value="ECO:0007669"/>
    <property type="project" value="UniProtKB-KW"/>
</dbReference>
<evidence type="ECO:0000256" key="10">
    <source>
        <dbReference type="RuleBase" id="RU004387"/>
    </source>
</evidence>
<gene>
    <name evidence="11" type="ORF">bsdtb5_15550</name>
</gene>
<evidence type="ECO:0000256" key="3">
    <source>
        <dbReference type="ARBA" id="ARBA00022438"/>
    </source>
</evidence>
<dbReference type="InterPro" id="IPR001948">
    <property type="entry name" value="Peptidase_M18"/>
</dbReference>
<dbReference type="Gene3D" id="3.40.630.10">
    <property type="entry name" value="Zn peptidases"/>
    <property type="match status" value="1"/>
</dbReference>
<evidence type="ECO:0000256" key="2">
    <source>
        <dbReference type="ARBA" id="ARBA00008290"/>
    </source>
</evidence>
<dbReference type="FunFam" id="2.30.250.10:FF:000003">
    <property type="entry name" value="Probable M18 family aminopeptidase 2"/>
    <property type="match status" value="1"/>
</dbReference>
<keyword evidence="6 9" id="KW-0378">Hydrolase</keyword>
<dbReference type="EMBL" id="AP024169">
    <property type="protein sequence ID" value="BCN30260.1"/>
    <property type="molecule type" value="Genomic_DNA"/>
</dbReference>
<dbReference type="GO" id="GO:0008270">
    <property type="term" value="F:zinc ion binding"/>
    <property type="evidence" value="ECO:0007669"/>
    <property type="project" value="InterPro"/>
</dbReference>
<dbReference type="AlphaFoldDB" id="A0A7R7EKA5"/>
<sequence length="431" mass="48253">MKFIENAKELVDFINRAPSAYHVVSEGIATLKEQNYKELDLTKDWNLTPGERYYITSYPTALFAFEIGKGFKKEDDFRIVSAHTDHPCLKIKPVACMAQGNYLKVNTEVYGGPILNTWLDRPLSIAGKVALKSNNVFEPEIRIIDFKKPVLTIPNLAIHMNRDVNKGVELNKQIDMIPIAAMVSESLNKEDFFYKKLASLLEVQAEDILDFDLQVYAYEKGELIGFEEDFISAPRIDNISSCFGALQALKKNHREYGINVIALFDNEEIGSRSKQGADSNLLTIILEKICAGLGMSHIEFYQMIMKSMMLSADVAHGLHPNHPEKNDPTNITTLNEGVVLKINSNQKYATDSKAIGIVQQLCDKHEIKYQKFVNKSDIAGGGTLGSLVSSLLPMLTVDFGVPMLAMHSARELMGSKDQYYMEALMGAFFAE</sequence>
<evidence type="ECO:0000256" key="1">
    <source>
        <dbReference type="ARBA" id="ARBA00001947"/>
    </source>
</evidence>
<evidence type="ECO:0000256" key="6">
    <source>
        <dbReference type="ARBA" id="ARBA00022801"/>
    </source>
</evidence>
<keyword evidence="3 9" id="KW-0031">Aminopeptidase</keyword>
<evidence type="ECO:0000256" key="7">
    <source>
        <dbReference type="ARBA" id="ARBA00022833"/>
    </source>
</evidence>
<keyword evidence="4 9" id="KW-0645">Protease</keyword>
<dbReference type="SUPFAM" id="SSF101821">
    <property type="entry name" value="Aminopeptidase/glucanase lid domain"/>
    <property type="match status" value="1"/>
</dbReference>
<dbReference type="SUPFAM" id="SSF53187">
    <property type="entry name" value="Zn-dependent exopeptidases"/>
    <property type="match status" value="1"/>
</dbReference>
<comment type="cofactor">
    <cofactor evidence="1 10">
        <name>Zn(2+)</name>
        <dbReference type="ChEBI" id="CHEBI:29105"/>
    </cofactor>
</comment>
<evidence type="ECO:0000313" key="12">
    <source>
        <dbReference type="Proteomes" id="UP000595897"/>
    </source>
</evidence>